<name>A0ABT9XXJ1_9BACI</name>
<organism evidence="2 3">
    <name type="scientific">Neobacillus ginsengisoli</name>
    <dbReference type="NCBI Taxonomy" id="904295"/>
    <lineage>
        <taxon>Bacteria</taxon>
        <taxon>Bacillati</taxon>
        <taxon>Bacillota</taxon>
        <taxon>Bacilli</taxon>
        <taxon>Bacillales</taxon>
        <taxon>Bacillaceae</taxon>
        <taxon>Neobacillus</taxon>
    </lineage>
</organism>
<protein>
    <submittedName>
        <fullName evidence="2">Type IV secretory pathway VirB3-like protein</fullName>
    </submittedName>
</protein>
<dbReference type="RefSeq" id="WP_307409802.1">
    <property type="nucleotide sequence ID" value="NZ_JAUSTW010000005.1"/>
</dbReference>
<keyword evidence="1" id="KW-0812">Transmembrane</keyword>
<keyword evidence="3" id="KW-1185">Reference proteome</keyword>
<comment type="caution">
    <text evidence="2">The sequence shown here is derived from an EMBL/GenBank/DDBJ whole genome shotgun (WGS) entry which is preliminary data.</text>
</comment>
<feature type="transmembrane region" description="Helical" evidence="1">
    <location>
        <begin position="20"/>
        <end position="50"/>
    </location>
</feature>
<dbReference type="Proteomes" id="UP001224122">
    <property type="component" value="Unassembled WGS sequence"/>
</dbReference>
<dbReference type="EMBL" id="JAUSTW010000005">
    <property type="protein sequence ID" value="MDQ0200201.1"/>
    <property type="molecule type" value="Genomic_DNA"/>
</dbReference>
<evidence type="ECO:0000313" key="3">
    <source>
        <dbReference type="Proteomes" id="UP001224122"/>
    </source>
</evidence>
<proteinExistence type="predicted"/>
<evidence type="ECO:0000313" key="2">
    <source>
        <dbReference type="EMBL" id="MDQ0200201.1"/>
    </source>
</evidence>
<keyword evidence="1" id="KW-0472">Membrane</keyword>
<keyword evidence="1" id="KW-1133">Transmembrane helix</keyword>
<reference evidence="2 3" key="1">
    <citation type="submission" date="2023-07" db="EMBL/GenBank/DDBJ databases">
        <title>Genomic Encyclopedia of Type Strains, Phase IV (KMG-IV): sequencing the most valuable type-strain genomes for metagenomic binning, comparative biology and taxonomic classification.</title>
        <authorList>
            <person name="Goeker M."/>
        </authorList>
    </citation>
    <scope>NUCLEOTIDE SEQUENCE [LARGE SCALE GENOMIC DNA]</scope>
    <source>
        <strain evidence="2 3">DSM 27594</strain>
    </source>
</reference>
<evidence type="ECO:0000256" key="1">
    <source>
        <dbReference type="SAM" id="Phobius"/>
    </source>
</evidence>
<accession>A0ABT9XXJ1</accession>
<gene>
    <name evidence="2" type="ORF">J2S10_003384</name>
</gene>
<sequence length="163" mass="18681">MQKEFTNSTSSKTSVILGVIFGAIGIGLLFISVWVGLIFVVLAVVIFFLIRYFANDITVSCDENGFTVKVINKRKGTSVNEYTWKDVVETTYYEIESRGENSTKTRYFQAKTENGVVFNVYEMKNFDHLIQLFNQNTPQLSYFWESPKGLFSSSYLKQNRTSP</sequence>